<reference evidence="13" key="1">
    <citation type="journal article" date="2019" name="Int. J. Syst. Evol. Microbiol.">
        <title>The Global Catalogue of Microorganisms (GCM) 10K type strain sequencing project: providing services to taxonomists for standard genome sequencing and annotation.</title>
        <authorList>
            <consortium name="The Broad Institute Genomics Platform"/>
            <consortium name="The Broad Institute Genome Sequencing Center for Infectious Disease"/>
            <person name="Wu L."/>
            <person name="Ma J."/>
        </authorList>
    </citation>
    <scope>NUCLEOTIDE SEQUENCE [LARGE SCALE GENOMIC DNA]</scope>
    <source>
        <strain evidence="13">CGMCC 1.12192</strain>
    </source>
</reference>
<name>A0ABV9RA53_9MICO</name>
<keyword evidence="6 11" id="KW-0547">Nucleotide-binding</keyword>
<evidence type="ECO:0000256" key="11">
    <source>
        <dbReference type="HAMAP-Rule" id="MF_00109"/>
    </source>
</evidence>
<comment type="catalytic activity">
    <reaction evidence="10 11">
        <text>shikimate + ATP = 3-phosphoshikimate + ADP + H(+)</text>
        <dbReference type="Rhea" id="RHEA:13121"/>
        <dbReference type="ChEBI" id="CHEBI:15378"/>
        <dbReference type="ChEBI" id="CHEBI:30616"/>
        <dbReference type="ChEBI" id="CHEBI:36208"/>
        <dbReference type="ChEBI" id="CHEBI:145989"/>
        <dbReference type="ChEBI" id="CHEBI:456216"/>
        <dbReference type="EC" id="2.7.1.71"/>
    </reaction>
</comment>
<comment type="function">
    <text evidence="11">Catalyzes the specific phosphorylation of the 3-hydroxyl group of shikimic acid using ATP as a cosubstrate.</text>
</comment>
<keyword evidence="11" id="KW-0963">Cytoplasm</keyword>
<gene>
    <name evidence="11" type="primary">aroK</name>
    <name evidence="12" type="ORF">ACFPER_15460</name>
</gene>
<evidence type="ECO:0000256" key="5">
    <source>
        <dbReference type="ARBA" id="ARBA00022679"/>
    </source>
</evidence>
<feature type="binding site" evidence="11">
    <location>
        <position position="75"/>
    </location>
    <ligand>
        <name>substrate</name>
    </ligand>
</feature>
<keyword evidence="9 11" id="KW-0057">Aromatic amino acid biosynthesis</keyword>
<dbReference type="Proteomes" id="UP001595960">
    <property type="component" value="Unassembled WGS sequence"/>
</dbReference>
<keyword evidence="8 11" id="KW-0067">ATP-binding</keyword>
<feature type="binding site" evidence="11">
    <location>
        <position position="167"/>
    </location>
    <ligand>
        <name>ATP</name>
        <dbReference type="ChEBI" id="CHEBI:30616"/>
    </ligand>
</feature>
<dbReference type="InterPro" id="IPR031322">
    <property type="entry name" value="Shikimate/glucono_kinase"/>
</dbReference>
<dbReference type="EC" id="2.7.1.71" evidence="3 11"/>
<feature type="binding site" evidence="11">
    <location>
        <position position="150"/>
    </location>
    <ligand>
        <name>substrate</name>
    </ligand>
</feature>
<accession>A0ABV9RA53</accession>
<keyword evidence="5 11" id="KW-0808">Transferase</keyword>
<dbReference type="Pfam" id="PF01202">
    <property type="entry name" value="SKI"/>
    <property type="match status" value="1"/>
</dbReference>
<sequence length="184" mass="19659">MPDTGVPGEPAAARATRAVPLPIVLVGPMGAGKSRVGARLASSVGAPFVDTDQRIAERYGPIEEIFAREGEAYFRVIEREVVAEALREEAVVSLGGGAVLDADTRADLAHLAVVWLQVSAEAVAPRLTGGTRPLLAEGGVERWIRIRDERRPLYEQVAGLAIDTSRRSVARIVDEITEWAGARA</sequence>
<feature type="binding site" evidence="11">
    <location>
        <position position="132"/>
    </location>
    <ligand>
        <name>ATP</name>
        <dbReference type="ChEBI" id="CHEBI:30616"/>
    </ligand>
</feature>
<evidence type="ECO:0000256" key="3">
    <source>
        <dbReference type="ARBA" id="ARBA00012154"/>
    </source>
</evidence>
<evidence type="ECO:0000256" key="2">
    <source>
        <dbReference type="ARBA" id="ARBA00006997"/>
    </source>
</evidence>
<proteinExistence type="inferred from homology"/>
<keyword evidence="4 11" id="KW-0028">Amino-acid biosynthesis</keyword>
<dbReference type="InterPro" id="IPR000623">
    <property type="entry name" value="Shikimate_kinase/TSH1"/>
</dbReference>
<dbReference type="PRINTS" id="PR01100">
    <property type="entry name" value="SHIKIMTKNASE"/>
</dbReference>
<comment type="cofactor">
    <cofactor evidence="11">
        <name>Mg(2+)</name>
        <dbReference type="ChEBI" id="CHEBI:18420"/>
    </cofactor>
    <text evidence="11">Binds 1 Mg(2+) ion per subunit.</text>
</comment>
<evidence type="ECO:0000256" key="1">
    <source>
        <dbReference type="ARBA" id="ARBA00004842"/>
    </source>
</evidence>
<dbReference type="HAMAP" id="MF_00109">
    <property type="entry name" value="Shikimate_kinase"/>
    <property type="match status" value="1"/>
</dbReference>
<evidence type="ECO:0000256" key="10">
    <source>
        <dbReference type="ARBA" id="ARBA00048567"/>
    </source>
</evidence>
<evidence type="ECO:0000256" key="4">
    <source>
        <dbReference type="ARBA" id="ARBA00022605"/>
    </source>
</evidence>
<dbReference type="PANTHER" id="PTHR21087:SF16">
    <property type="entry name" value="SHIKIMATE KINASE 1, CHLOROPLASTIC"/>
    <property type="match status" value="1"/>
</dbReference>
<comment type="similarity">
    <text evidence="2 11">Belongs to the shikimate kinase family.</text>
</comment>
<dbReference type="GO" id="GO:0016301">
    <property type="term" value="F:kinase activity"/>
    <property type="evidence" value="ECO:0007669"/>
    <property type="project" value="UniProtKB-KW"/>
</dbReference>
<dbReference type="PANTHER" id="PTHR21087">
    <property type="entry name" value="SHIKIMATE KINASE"/>
    <property type="match status" value="1"/>
</dbReference>
<comment type="subunit">
    <text evidence="11">Monomer.</text>
</comment>
<evidence type="ECO:0000313" key="12">
    <source>
        <dbReference type="EMBL" id="MFC4830196.1"/>
    </source>
</evidence>
<feature type="binding site" evidence="11">
    <location>
        <position position="52"/>
    </location>
    <ligand>
        <name>substrate</name>
    </ligand>
</feature>
<evidence type="ECO:0000256" key="7">
    <source>
        <dbReference type="ARBA" id="ARBA00022777"/>
    </source>
</evidence>
<evidence type="ECO:0000256" key="9">
    <source>
        <dbReference type="ARBA" id="ARBA00023141"/>
    </source>
</evidence>
<feature type="binding site" evidence="11">
    <location>
        <begin position="30"/>
        <end position="35"/>
    </location>
    <ligand>
        <name>ATP</name>
        <dbReference type="ChEBI" id="CHEBI:30616"/>
    </ligand>
</feature>
<evidence type="ECO:0000313" key="13">
    <source>
        <dbReference type="Proteomes" id="UP001595960"/>
    </source>
</evidence>
<dbReference type="RefSeq" id="WP_307835021.1">
    <property type="nucleotide sequence ID" value="NZ_JAFBBW010000001.1"/>
</dbReference>
<feature type="binding site" evidence="11">
    <location>
        <position position="96"/>
    </location>
    <ligand>
        <name>substrate</name>
    </ligand>
</feature>
<feature type="binding site" evidence="11">
    <location>
        <position position="34"/>
    </location>
    <ligand>
        <name>Mg(2+)</name>
        <dbReference type="ChEBI" id="CHEBI:18420"/>
    </ligand>
</feature>
<dbReference type="EMBL" id="JBHSJC010000002">
    <property type="protein sequence ID" value="MFC4830196.1"/>
    <property type="molecule type" value="Genomic_DNA"/>
</dbReference>
<dbReference type="SUPFAM" id="SSF52540">
    <property type="entry name" value="P-loop containing nucleoside triphosphate hydrolases"/>
    <property type="match status" value="1"/>
</dbReference>
<dbReference type="Gene3D" id="3.40.50.300">
    <property type="entry name" value="P-loop containing nucleotide triphosphate hydrolases"/>
    <property type="match status" value="1"/>
</dbReference>
<keyword evidence="11" id="KW-0479">Metal-binding</keyword>
<dbReference type="InterPro" id="IPR027417">
    <property type="entry name" value="P-loop_NTPase"/>
</dbReference>
<organism evidence="12 13">
    <name type="scientific">Agromyces aurantiacus</name>
    <dbReference type="NCBI Taxonomy" id="165814"/>
    <lineage>
        <taxon>Bacteria</taxon>
        <taxon>Bacillati</taxon>
        <taxon>Actinomycetota</taxon>
        <taxon>Actinomycetes</taxon>
        <taxon>Micrococcales</taxon>
        <taxon>Microbacteriaceae</taxon>
        <taxon>Agromyces</taxon>
    </lineage>
</organism>
<dbReference type="CDD" id="cd00464">
    <property type="entry name" value="SK"/>
    <property type="match status" value="1"/>
</dbReference>
<evidence type="ECO:0000256" key="8">
    <source>
        <dbReference type="ARBA" id="ARBA00022840"/>
    </source>
</evidence>
<dbReference type="PROSITE" id="PS01128">
    <property type="entry name" value="SHIKIMATE_KINASE"/>
    <property type="match status" value="1"/>
</dbReference>
<evidence type="ECO:0000256" key="6">
    <source>
        <dbReference type="ARBA" id="ARBA00022741"/>
    </source>
</evidence>
<keyword evidence="11" id="KW-0460">Magnesium</keyword>
<comment type="pathway">
    <text evidence="1 11">Metabolic intermediate biosynthesis; chorismate biosynthesis; chorismate from D-erythrose 4-phosphate and phosphoenolpyruvate: step 5/7.</text>
</comment>
<dbReference type="InterPro" id="IPR023000">
    <property type="entry name" value="Shikimate_kinase_CS"/>
</dbReference>
<protein>
    <recommendedName>
        <fullName evidence="3 11">Shikimate kinase</fullName>
        <shortName evidence="11">SK</shortName>
        <ecNumber evidence="3 11">2.7.1.71</ecNumber>
    </recommendedName>
</protein>
<comment type="subcellular location">
    <subcellularLocation>
        <location evidence="11">Cytoplasm</location>
    </subcellularLocation>
</comment>
<keyword evidence="13" id="KW-1185">Reference proteome</keyword>
<keyword evidence="7 11" id="KW-0418">Kinase</keyword>
<comment type="caution">
    <text evidence="12">The sequence shown here is derived from an EMBL/GenBank/DDBJ whole genome shotgun (WGS) entry which is preliminary data.</text>
</comment>